<keyword evidence="3" id="KW-1185">Reference proteome</keyword>
<dbReference type="GeneID" id="25732016"/>
<dbReference type="EMBL" id="KK104720">
    <property type="protein sequence ID" value="KIY93509.1"/>
    <property type="molecule type" value="Genomic_DNA"/>
</dbReference>
<gene>
    <name evidence="2" type="ORF">MNEG_14452</name>
</gene>
<protein>
    <submittedName>
        <fullName evidence="2">Uncharacterized protein</fullName>
    </submittedName>
</protein>
<organism evidence="2 3">
    <name type="scientific">Monoraphidium neglectum</name>
    <dbReference type="NCBI Taxonomy" id="145388"/>
    <lineage>
        <taxon>Eukaryota</taxon>
        <taxon>Viridiplantae</taxon>
        <taxon>Chlorophyta</taxon>
        <taxon>core chlorophytes</taxon>
        <taxon>Chlorophyceae</taxon>
        <taxon>CS clade</taxon>
        <taxon>Sphaeropleales</taxon>
        <taxon>Selenastraceae</taxon>
        <taxon>Monoraphidium</taxon>
    </lineage>
</organism>
<evidence type="ECO:0000313" key="2">
    <source>
        <dbReference type="EMBL" id="KIY93509.1"/>
    </source>
</evidence>
<sequence>MRIKRPGGSCRWHPALRQQGSAADPLLQCHTPALTTDALPPTRDAHRGACAKSYGCAGGAVAAVDCCLNADGCLTGLTLRYSSAGAAPLAATCDGAADACNAASGSMRVTLDGELISNVTVETKKWGSRRCVAALTMVTRSGALKRSPAGRAGAHAAEKLQAAAASPPPALTHRSLSSDSTAAEAEAMAYLKSVAKSSGTSKPWSHRPLLVLLLTR</sequence>
<evidence type="ECO:0000256" key="1">
    <source>
        <dbReference type="SAM" id="MobiDB-lite"/>
    </source>
</evidence>
<dbReference type="RefSeq" id="XP_013892529.1">
    <property type="nucleotide sequence ID" value="XM_014037075.1"/>
</dbReference>
<proteinExistence type="predicted"/>
<evidence type="ECO:0000313" key="3">
    <source>
        <dbReference type="Proteomes" id="UP000054498"/>
    </source>
</evidence>
<feature type="compositionally biased region" description="Low complexity" evidence="1">
    <location>
        <begin position="155"/>
        <end position="165"/>
    </location>
</feature>
<feature type="region of interest" description="Disordered" evidence="1">
    <location>
        <begin position="155"/>
        <end position="178"/>
    </location>
</feature>
<dbReference type="KEGG" id="mng:MNEG_14452"/>
<feature type="non-terminal residue" evidence="2">
    <location>
        <position position="216"/>
    </location>
</feature>
<accession>A0A0D2LNZ3</accession>
<dbReference type="AlphaFoldDB" id="A0A0D2LNZ3"/>
<reference evidence="2 3" key="1">
    <citation type="journal article" date="2013" name="BMC Genomics">
        <title>Reconstruction of the lipid metabolism for the microalga Monoraphidium neglectum from its genome sequence reveals characteristics suitable for biofuel production.</title>
        <authorList>
            <person name="Bogen C."/>
            <person name="Al-Dilaimi A."/>
            <person name="Albersmeier A."/>
            <person name="Wichmann J."/>
            <person name="Grundmann M."/>
            <person name="Rupp O."/>
            <person name="Lauersen K.J."/>
            <person name="Blifernez-Klassen O."/>
            <person name="Kalinowski J."/>
            <person name="Goesmann A."/>
            <person name="Mussgnug J.H."/>
            <person name="Kruse O."/>
        </authorList>
    </citation>
    <scope>NUCLEOTIDE SEQUENCE [LARGE SCALE GENOMIC DNA]</scope>
    <source>
        <strain evidence="2 3">SAG 48.87</strain>
    </source>
</reference>
<name>A0A0D2LNZ3_9CHLO</name>
<dbReference type="Proteomes" id="UP000054498">
    <property type="component" value="Unassembled WGS sequence"/>
</dbReference>